<dbReference type="InterPro" id="IPR053033">
    <property type="entry name" value="Androglobin-like"/>
</dbReference>
<evidence type="ECO:0000256" key="1">
    <source>
        <dbReference type="SAM" id="MobiDB-lite"/>
    </source>
</evidence>
<keyword evidence="3" id="KW-1185">Reference proteome</keyword>
<accession>A0A3Q3IIA9</accession>
<dbReference type="STRING" id="43700.ENSMALP00000004317"/>
<dbReference type="Proteomes" id="UP000261600">
    <property type="component" value="Unplaced"/>
</dbReference>
<dbReference type="PANTHER" id="PTHR46298:SF1">
    <property type="entry name" value="ANDROGLOBIN"/>
    <property type="match status" value="1"/>
</dbReference>
<feature type="region of interest" description="Disordered" evidence="1">
    <location>
        <begin position="23"/>
        <end position="63"/>
    </location>
</feature>
<feature type="region of interest" description="Disordered" evidence="1">
    <location>
        <begin position="137"/>
        <end position="173"/>
    </location>
</feature>
<feature type="compositionally biased region" description="Basic and acidic residues" evidence="1">
    <location>
        <begin position="145"/>
        <end position="157"/>
    </location>
</feature>
<dbReference type="PANTHER" id="PTHR46298">
    <property type="entry name" value="ANDROGLOBIN"/>
    <property type="match status" value="1"/>
</dbReference>
<evidence type="ECO:0000313" key="3">
    <source>
        <dbReference type="Proteomes" id="UP000261600"/>
    </source>
</evidence>
<name>A0A3Q3IIA9_MONAL</name>
<organism evidence="2 3">
    <name type="scientific">Monopterus albus</name>
    <name type="common">Swamp eel</name>
    <dbReference type="NCBI Taxonomy" id="43700"/>
    <lineage>
        <taxon>Eukaryota</taxon>
        <taxon>Metazoa</taxon>
        <taxon>Chordata</taxon>
        <taxon>Craniata</taxon>
        <taxon>Vertebrata</taxon>
        <taxon>Euteleostomi</taxon>
        <taxon>Actinopterygii</taxon>
        <taxon>Neopterygii</taxon>
        <taxon>Teleostei</taxon>
        <taxon>Neoteleostei</taxon>
        <taxon>Acanthomorphata</taxon>
        <taxon>Anabantaria</taxon>
        <taxon>Synbranchiformes</taxon>
        <taxon>Synbranchidae</taxon>
        <taxon>Monopterus</taxon>
    </lineage>
</organism>
<feature type="compositionally biased region" description="Basic residues" evidence="1">
    <location>
        <begin position="299"/>
        <end position="311"/>
    </location>
</feature>
<sequence length="311" mass="35690">MAFVYILRDLEKKEKRVYKIEDLKSSSTTDKLSHDGPKSGTPKTNRKGETDKEKGKPAAVSKAGFGQEASFDLSKPHWILHVASDKSKAGSMEVKKDTERMDQIKAIKKAWEMAEPGRGAKALQCRLQFLNQVHQTHNEAATDDAESRESAAHRSGHDTSLSPSRQRLIDTPCPHMDYTPFIRRQRDFSVLMDSQIEETRERERLEKIQTYRLVRDNDLEHRKQQELNRKELMRHQLKMSENMQAALKQQHKKFINACEAFNSRQMATIKKEQEETPALEEAQQSVLEKRAPTSAATQKPKKHANTSGKKK</sequence>
<dbReference type="Ensembl" id="ENSMALT00000004422.1">
    <property type="protein sequence ID" value="ENSMALP00000004317.1"/>
    <property type="gene ID" value="ENSMALG00000003142.1"/>
</dbReference>
<feature type="region of interest" description="Disordered" evidence="1">
    <location>
        <begin position="271"/>
        <end position="311"/>
    </location>
</feature>
<protein>
    <recommendedName>
        <fullName evidence="4">Androglobin</fullName>
    </recommendedName>
</protein>
<dbReference type="AlphaFoldDB" id="A0A3Q3IIA9"/>
<reference evidence="2" key="2">
    <citation type="submission" date="2025-09" db="UniProtKB">
        <authorList>
            <consortium name="Ensembl"/>
        </authorList>
    </citation>
    <scope>IDENTIFICATION</scope>
</reference>
<proteinExistence type="predicted"/>
<evidence type="ECO:0000313" key="2">
    <source>
        <dbReference type="Ensembl" id="ENSMALP00000004317.1"/>
    </source>
</evidence>
<feature type="compositionally biased region" description="Basic and acidic residues" evidence="1">
    <location>
        <begin position="46"/>
        <end position="56"/>
    </location>
</feature>
<evidence type="ECO:0008006" key="4">
    <source>
        <dbReference type="Google" id="ProtNLM"/>
    </source>
</evidence>
<reference evidence="2" key="1">
    <citation type="submission" date="2025-08" db="UniProtKB">
        <authorList>
            <consortium name="Ensembl"/>
        </authorList>
    </citation>
    <scope>IDENTIFICATION</scope>
</reference>